<evidence type="ECO:0000259" key="1">
    <source>
        <dbReference type="PROSITE" id="PS50878"/>
    </source>
</evidence>
<dbReference type="SUPFAM" id="SSF56672">
    <property type="entry name" value="DNA/RNA polymerases"/>
    <property type="match status" value="1"/>
</dbReference>
<dbReference type="Proteomes" id="UP001333110">
    <property type="component" value="Unassembled WGS sequence"/>
</dbReference>
<proteinExistence type="predicted"/>
<dbReference type="CDD" id="cd01650">
    <property type="entry name" value="RT_nLTR_like"/>
    <property type="match status" value="1"/>
</dbReference>
<name>A0AAN7NJ28_MYCAM</name>
<sequence>MKKELLDKLKHKKEAYGGWKQGQVAQEKYREIVRAARDQVRKVKALIELNLVRDIKGNKKSFYRYVSDKRKTSENVASLQKKMEDLVTRDMETAEILNNFLSQSSLVNAQATPPKSHGSSHMEVLSDQKRGNITPIFKKRKKEDPGNYRPVSLTSVPSKIMEQILLETMLRHMENKDVIGDSQHGFTKGKSCLTNFVSFYDRVTALVDNGRATDIIYLDLCKAFDAVLHDILVSKLERHGCDGWTTWWIRNWLDGCTQRIAVNDLMSKWRPVMSGVPQGSVLGPALFNIFIGDMDSGIECTLSKFANDIKLCGVVNTLEGRDAIQRDLDRLERWAHANLRKFNKAKCKVLHMGNPKHKCRLGGERIESSPEEKDLGVLVDEKLKVTRQCVLAAQKANCILACIKRSMTSRLREVILPLYSTLMRPHLEYCIHLWGPQHKKDMDLLEQVQRRAMKMIRGLEHLSYKDRLRELGLFSLEKRRLQEDLIATFQYLKGAYKKAGLFTRACSDRTRGNGFKLKEGRFRSDIRKKFFTMRVARHWNRLPREVVDAPSLEVFKTRLDGALSNLIYNNGQPKDEGLRATNCRQHVQCACSAASDMHKQAPIIQGVSDLLHHLDTHKPMGPDGIHPRVLRELAEVLTKPLAILYQQSWLTGEVPVDWRSANVMPIYKKGWKEDPGNYRPVSLTLVPGKVMEQIILSAITWHVQDNQVIRPSQHGFMSCLTNLISFYDKVTCLVDDGKAVDVVYLDFSKAFDTVSHSILLEKRRLRGDLPALYNSLKGACSEVGVALFSQETGDRTRGNGFKLHQRSFRLLVRKHFFTKRLAKHWKRLPREVVEAPPLEVFKRCVDVLLRDMV</sequence>
<dbReference type="PROSITE" id="PS50878">
    <property type="entry name" value="RT_POL"/>
    <property type="match status" value="1"/>
</dbReference>
<dbReference type="PANTHER" id="PTHR33332">
    <property type="entry name" value="REVERSE TRANSCRIPTASE DOMAIN-CONTAINING PROTEIN"/>
    <property type="match status" value="1"/>
</dbReference>
<dbReference type="EMBL" id="JAUNZN010000002">
    <property type="protein sequence ID" value="KAK4828403.1"/>
    <property type="molecule type" value="Genomic_DNA"/>
</dbReference>
<organism evidence="2 3">
    <name type="scientific">Mycteria americana</name>
    <name type="common">Wood stork</name>
    <dbReference type="NCBI Taxonomy" id="33587"/>
    <lineage>
        <taxon>Eukaryota</taxon>
        <taxon>Metazoa</taxon>
        <taxon>Chordata</taxon>
        <taxon>Craniata</taxon>
        <taxon>Vertebrata</taxon>
        <taxon>Euteleostomi</taxon>
        <taxon>Archelosauria</taxon>
        <taxon>Archosauria</taxon>
        <taxon>Dinosauria</taxon>
        <taxon>Saurischia</taxon>
        <taxon>Theropoda</taxon>
        <taxon>Coelurosauria</taxon>
        <taxon>Aves</taxon>
        <taxon>Neognathae</taxon>
        <taxon>Neoaves</taxon>
        <taxon>Aequornithes</taxon>
        <taxon>Ciconiiformes</taxon>
        <taxon>Ciconiidae</taxon>
        <taxon>Mycteria</taxon>
    </lineage>
</organism>
<dbReference type="InterPro" id="IPR000477">
    <property type="entry name" value="RT_dom"/>
</dbReference>
<protein>
    <recommendedName>
        <fullName evidence="1">Reverse transcriptase domain-containing protein</fullName>
    </recommendedName>
</protein>
<dbReference type="InterPro" id="IPR043502">
    <property type="entry name" value="DNA/RNA_pol_sf"/>
</dbReference>
<keyword evidence="3" id="KW-1185">Reference proteome</keyword>
<feature type="domain" description="Reverse transcriptase" evidence="1">
    <location>
        <begin position="117"/>
        <end position="379"/>
    </location>
</feature>
<dbReference type="Pfam" id="PF00078">
    <property type="entry name" value="RVT_1"/>
    <property type="match status" value="2"/>
</dbReference>
<comment type="caution">
    <text evidence="2">The sequence shown here is derived from an EMBL/GenBank/DDBJ whole genome shotgun (WGS) entry which is preliminary data.</text>
</comment>
<dbReference type="PRINTS" id="PR01345">
    <property type="entry name" value="CERVTRCPTASE"/>
</dbReference>
<dbReference type="AlphaFoldDB" id="A0AAN7NJ28"/>
<evidence type="ECO:0000313" key="3">
    <source>
        <dbReference type="Proteomes" id="UP001333110"/>
    </source>
</evidence>
<gene>
    <name evidence="2" type="ORF">QYF61_026157</name>
</gene>
<reference evidence="2 3" key="1">
    <citation type="journal article" date="2023" name="J. Hered.">
        <title>Chromosome-level genome of the wood stork (Mycteria americana) provides insight into avian chromosome evolution.</title>
        <authorList>
            <person name="Flamio R. Jr."/>
            <person name="Ramstad K.M."/>
        </authorList>
    </citation>
    <scope>NUCLEOTIDE SEQUENCE [LARGE SCALE GENOMIC DNA]</scope>
    <source>
        <strain evidence="2">JAX WOST 10</strain>
    </source>
</reference>
<accession>A0AAN7NJ28</accession>
<evidence type="ECO:0000313" key="2">
    <source>
        <dbReference type="EMBL" id="KAK4828403.1"/>
    </source>
</evidence>